<gene>
    <name evidence="6" type="ORF">S12H4_46545</name>
</gene>
<dbReference type="GO" id="GO:0016491">
    <property type="term" value="F:oxidoreductase activity"/>
    <property type="evidence" value="ECO:0007669"/>
    <property type="project" value="UniProtKB-KW"/>
</dbReference>
<evidence type="ECO:0000256" key="3">
    <source>
        <dbReference type="ARBA" id="ARBA00023027"/>
    </source>
</evidence>
<dbReference type="InterPro" id="IPR006115">
    <property type="entry name" value="6PGDH_NADP-bd"/>
</dbReference>
<dbReference type="GO" id="GO:0050661">
    <property type="term" value="F:NADP binding"/>
    <property type="evidence" value="ECO:0007669"/>
    <property type="project" value="InterPro"/>
</dbReference>
<keyword evidence="2" id="KW-0560">Oxidoreductase</keyword>
<name>X1TES9_9ZZZZ</name>
<organism evidence="6">
    <name type="scientific">marine sediment metagenome</name>
    <dbReference type="NCBI Taxonomy" id="412755"/>
    <lineage>
        <taxon>unclassified sequences</taxon>
        <taxon>metagenomes</taxon>
        <taxon>ecological metagenomes</taxon>
    </lineage>
</organism>
<dbReference type="Pfam" id="PF03446">
    <property type="entry name" value="NAD_binding_2"/>
    <property type="match status" value="1"/>
</dbReference>
<evidence type="ECO:0000256" key="2">
    <source>
        <dbReference type="ARBA" id="ARBA00023002"/>
    </source>
</evidence>
<dbReference type="InterPro" id="IPR029154">
    <property type="entry name" value="HIBADH-like_NADP-bd"/>
</dbReference>
<feature type="non-terminal residue" evidence="6">
    <location>
        <position position="253"/>
    </location>
</feature>
<evidence type="ECO:0000259" key="4">
    <source>
        <dbReference type="Pfam" id="PF03446"/>
    </source>
</evidence>
<dbReference type="PANTHER" id="PTHR43060:SF15">
    <property type="entry name" value="3-HYDROXYISOBUTYRATE DEHYDROGENASE-LIKE 1, MITOCHONDRIAL-RELATED"/>
    <property type="match status" value="1"/>
</dbReference>
<protein>
    <recommendedName>
        <fullName evidence="7">6-phosphogluconate dehydrogenase NADP-binding domain-containing protein</fullName>
    </recommendedName>
</protein>
<evidence type="ECO:0008006" key="7">
    <source>
        <dbReference type="Google" id="ProtNLM"/>
    </source>
</evidence>
<evidence type="ECO:0000259" key="5">
    <source>
        <dbReference type="Pfam" id="PF14833"/>
    </source>
</evidence>
<keyword evidence="3" id="KW-0520">NAD</keyword>
<dbReference type="AlphaFoldDB" id="X1TES9"/>
<dbReference type="Pfam" id="PF14833">
    <property type="entry name" value="NAD_binding_11"/>
    <property type="match status" value="1"/>
</dbReference>
<dbReference type="EMBL" id="BARW01028888">
    <property type="protein sequence ID" value="GAJ03823.1"/>
    <property type="molecule type" value="Genomic_DNA"/>
</dbReference>
<dbReference type="Gene3D" id="1.10.1040.10">
    <property type="entry name" value="N-(1-d-carboxylethyl)-l-norvaline Dehydrogenase, domain 2"/>
    <property type="match status" value="1"/>
</dbReference>
<dbReference type="InterPro" id="IPR015815">
    <property type="entry name" value="HIBADH-related"/>
</dbReference>
<dbReference type="InterPro" id="IPR002204">
    <property type="entry name" value="3-OH-isobutyrate_DH-rel_CS"/>
</dbReference>
<feature type="domain" description="3-hydroxyisobutyrate dehydrogenase-like NAD-binding" evidence="5">
    <location>
        <begin position="165"/>
        <end position="252"/>
    </location>
</feature>
<dbReference type="InterPro" id="IPR036291">
    <property type="entry name" value="NAD(P)-bd_dom_sf"/>
</dbReference>
<comment type="similarity">
    <text evidence="1">Belongs to the HIBADH-related family.</text>
</comment>
<accession>X1TES9</accession>
<proteinExistence type="inferred from homology"/>
<feature type="domain" description="6-phosphogluconate dehydrogenase NADP-binding" evidence="4">
    <location>
        <begin position="3"/>
        <end position="162"/>
    </location>
</feature>
<feature type="non-terminal residue" evidence="6">
    <location>
        <position position="1"/>
    </location>
</feature>
<dbReference type="PIRSF" id="PIRSF000103">
    <property type="entry name" value="HIBADH"/>
    <property type="match status" value="1"/>
</dbReference>
<dbReference type="PANTHER" id="PTHR43060">
    <property type="entry name" value="3-HYDROXYISOBUTYRATE DEHYDROGENASE-LIKE 1, MITOCHONDRIAL-RELATED"/>
    <property type="match status" value="1"/>
</dbReference>
<dbReference type="SUPFAM" id="SSF48179">
    <property type="entry name" value="6-phosphogluconate dehydrogenase C-terminal domain-like"/>
    <property type="match status" value="1"/>
</dbReference>
<evidence type="ECO:0000256" key="1">
    <source>
        <dbReference type="ARBA" id="ARBA00009080"/>
    </source>
</evidence>
<dbReference type="PROSITE" id="PS00895">
    <property type="entry name" value="3_HYDROXYISOBUT_DH"/>
    <property type="match status" value="1"/>
</dbReference>
<comment type="caution">
    <text evidence="6">The sequence shown here is derived from an EMBL/GenBank/DDBJ whole genome shotgun (WGS) entry which is preliminary data.</text>
</comment>
<evidence type="ECO:0000313" key="6">
    <source>
        <dbReference type="EMBL" id="GAJ03823.1"/>
    </source>
</evidence>
<dbReference type="InterPro" id="IPR013328">
    <property type="entry name" value="6PGD_dom2"/>
</dbReference>
<dbReference type="InterPro" id="IPR008927">
    <property type="entry name" value="6-PGluconate_DH-like_C_sf"/>
</dbReference>
<sequence length="253" mass="26716">EKRIGFIGLGIMGMPMAHNLIKAGFEVVVYNRTTSKAEQMVSEGAKKADSPKELAEESPVVITIVSDTPDVESVILGENGIIEGIKADSVVIDMSTISPQATQKIAARLREKGVHMLDAPVSGGEQGAVNGTLSIMVGGDAKIFKRCQPILEAMGKNIIHVGANGMGQTVKLVNQILVAGTLNAVVEALIFAQKSGVDLEKAIDAVKGGAAASWQLTNLAPRIIRRDFQPGFMIDLMQKDLNLVMGAAEAVKT</sequence>
<dbReference type="SUPFAM" id="SSF51735">
    <property type="entry name" value="NAD(P)-binding Rossmann-fold domains"/>
    <property type="match status" value="1"/>
</dbReference>
<dbReference type="GO" id="GO:0051287">
    <property type="term" value="F:NAD binding"/>
    <property type="evidence" value="ECO:0007669"/>
    <property type="project" value="InterPro"/>
</dbReference>
<reference evidence="6" key="1">
    <citation type="journal article" date="2014" name="Front. Microbiol.">
        <title>High frequency of phylogenetically diverse reductive dehalogenase-homologous genes in deep subseafloor sedimentary metagenomes.</title>
        <authorList>
            <person name="Kawai M."/>
            <person name="Futagami T."/>
            <person name="Toyoda A."/>
            <person name="Takaki Y."/>
            <person name="Nishi S."/>
            <person name="Hori S."/>
            <person name="Arai W."/>
            <person name="Tsubouchi T."/>
            <person name="Morono Y."/>
            <person name="Uchiyama I."/>
            <person name="Ito T."/>
            <person name="Fujiyama A."/>
            <person name="Inagaki F."/>
            <person name="Takami H."/>
        </authorList>
    </citation>
    <scope>NUCLEOTIDE SEQUENCE</scope>
    <source>
        <strain evidence="6">Expedition CK06-06</strain>
    </source>
</reference>
<dbReference type="Gene3D" id="3.40.50.720">
    <property type="entry name" value="NAD(P)-binding Rossmann-like Domain"/>
    <property type="match status" value="1"/>
</dbReference>